<gene>
    <name evidence="3" type="ORF">B5F75_02100</name>
</gene>
<dbReference type="AlphaFoldDB" id="A0A1Y4DIT9"/>
<dbReference type="OrthoDB" id="9798220at2"/>
<keyword evidence="4" id="KW-1185">Reference proteome</keyword>
<dbReference type="InterPro" id="IPR001075">
    <property type="entry name" value="NIF_FeS_clus_asmbl_NifU_C"/>
</dbReference>
<comment type="caution">
    <text evidence="3">The sequence shown here is derived from an EMBL/GenBank/DDBJ whole genome shotgun (WGS) entry which is preliminary data.</text>
</comment>
<protein>
    <recommendedName>
        <fullName evidence="2">NIF system FeS cluster assembly NifU C-terminal domain-containing protein</fullName>
    </recommendedName>
</protein>
<dbReference type="EMBL" id="NFJD01000001">
    <property type="protein sequence ID" value="OUO57589.1"/>
    <property type="molecule type" value="Genomic_DNA"/>
</dbReference>
<comment type="similarity">
    <text evidence="1">Belongs to the NifU family.</text>
</comment>
<organism evidence="3 4">
    <name type="scientific">Candidatus Avelusimicrobium gallicola</name>
    <dbReference type="NCBI Taxonomy" id="2562704"/>
    <lineage>
        <taxon>Bacteria</taxon>
        <taxon>Pseudomonadati</taxon>
        <taxon>Elusimicrobiota</taxon>
        <taxon>Elusimicrobia</taxon>
        <taxon>Elusimicrobiales</taxon>
        <taxon>Elusimicrobiaceae</taxon>
        <taxon>Candidatus Avelusimicrobium</taxon>
    </lineage>
</organism>
<evidence type="ECO:0000313" key="4">
    <source>
        <dbReference type="Proteomes" id="UP000196368"/>
    </source>
</evidence>
<evidence type="ECO:0000313" key="3">
    <source>
        <dbReference type="EMBL" id="OUO57589.1"/>
    </source>
</evidence>
<dbReference type="GO" id="GO:0016226">
    <property type="term" value="P:iron-sulfur cluster assembly"/>
    <property type="evidence" value="ECO:0007669"/>
    <property type="project" value="InterPro"/>
</dbReference>
<dbReference type="InterPro" id="IPR034904">
    <property type="entry name" value="FSCA_dom_sf"/>
</dbReference>
<dbReference type="Proteomes" id="UP000196368">
    <property type="component" value="Unassembled WGS sequence"/>
</dbReference>
<dbReference type="RefSeq" id="WP_087287194.1">
    <property type="nucleotide sequence ID" value="NZ_NFJD01000001.1"/>
</dbReference>
<name>A0A1Y4DIT9_9BACT</name>
<feature type="domain" description="NIF system FeS cluster assembly NifU C-terminal" evidence="2">
    <location>
        <begin position="5"/>
        <end position="72"/>
    </location>
</feature>
<dbReference type="PANTHER" id="PTHR11178">
    <property type="entry name" value="IRON-SULFUR CLUSTER SCAFFOLD PROTEIN NFU-RELATED"/>
    <property type="match status" value="1"/>
</dbReference>
<sequence>MKEQVQDVVNQIRPILQADGGDIELIGVDEKTGIVTVGLRGRCGGCPHAQMTLQAVVEKKIKELVPGVTAVERV</sequence>
<reference evidence="4" key="1">
    <citation type="submission" date="2017-04" db="EMBL/GenBank/DDBJ databases">
        <title>Function of individual gut microbiota members based on whole genome sequencing of pure cultures obtained from chicken caecum.</title>
        <authorList>
            <person name="Medvecky M."/>
            <person name="Cejkova D."/>
            <person name="Polansky O."/>
            <person name="Karasova D."/>
            <person name="Kubasova T."/>
            <person name="Cizek A."/>
            <person name="Rychlik I."/>
        </authorList>
    </citation>
    <scope>NUCLEOTIDE SEQUENCE [LARGE SCALE GENOMIC DNA]</scope>
    <source>
        <strain evidence="4">An273</strain>
    </source>
</reference>
<evidence type="ECO:0000259" key="2">
    <source>
        <dbReference type="Pfam" id="PF01106"/>
    </source>
</evidence>
<dbReference type="Gene3D" id="3.30.300.130">
    <property type="entry name" value="Fe-S cluster assembly (FSCA)"/>
    <property type="match status" value="1"/>
</dbReference>
<evidence type="ECO:0000256" key="1">
    <source>
        <dbReference type="ARBA" id="ARBA00006420"/>
    </source>
</evidence>
<dbReference type="Pfam" id="PF01106">
    <property type="entry name" value="NifU"/>
    <property type="match status" value="1"/>
</dbReference>
<accession>A0A1Y4DIT9</accession>
<proteinExistence type="inferred from homology"/>
<dbReference type="GO" id="GO:0005506">
    <property type="term" value="F:iron ion binding"/>
    <property type="evidence" value="ECO:0007669"/>
    <property type="project" value="InterPro"/>
</dbReference>
<dbReference type="GO" id="GO:0051536">
    <property type="term" value="F:iron-sulfur cluster binding"/>
    <property type="evidence" value="ECO:0007669"/>
    <property type="project" value="InterPro"/>
</dbReference>
<dbReference type="SUPFAM" id="SSF117916">
    <property type="entry name" value="Fe-S cluster assembly (FSCA) domain-like"/>
    <property type="match status" value="1"/>
</dbReference>
<dbReference type="PANTHER" id="PTHR11178:SF1">
    <property type="entry name" value="NFU1 IRON-SULFUR CLUSTER SCAFFOLD HOMOLOG, MITOCHONDRIAL"/>
    <property type="match status" value="1"/>
</dbReference>